<protein>
    <submittedName>
        <fullName evidence="2">Methyltransferase domain-containing protein</fullName>
    </submittedName>
</protein>
<dbReference type="RefSeq" id="WP_165263835.1">
    <property type="nucleotide sequence ID" value="NZ_JAAKZY010000105.1"/>
</dbReference>
<dbReference type="Pfam" id="PF13649">
    <property type="entry name" value="Methyltransf_25"/>
    <property type="match status" value="1"/>
</dbReference>
<dbReference type="PANTHER" id="PTHR43591">
    <property type="entry name" value="METHYLTRANSFERASE"/>
    <property type="match status" value="1"/>
</dbReference>
<dbReference type="Proteomes" id="UP000472335">
    <property type="component" value="Unassembled WGS sequence"/>
</dbReference>
<dbReference type="PANTHER" id="PTHR43591:SF24">
    <property type="entry name" value="2-METHOXY-6-POLYPRENYL-1,4-BENZOQUINOL METHYLASE, MITOCHONDRIAL"/>
    <property type="match status" value="1"/>
</dbReference>
<evidence type="ECO:0000313" key="2">
    <source>
        <dbReference type="EMBL" id="NGO11474.1"/>
    </source>
</evidence>
<sequence>MTETTFENHFDTTLPAYERWGQPCSEHFSRAALQGAALPVGAAVLDVCAGMGALAVPAAERGYSVRAIDTSPGMIRRATERLEPYSGWSAEVMDALDLQYGDNEFDAAFSVFGVLFFGPGTAKALTEMVRVVRPGGLVSVVNWATPLGAPFFIPVARAIDRLDDPEVGKFLAPLTEYLERPELESALSDVGCVDVRSESVEGVFAIPNAETFMDELDPIFRVLPQYRAAVAKDGDRFRALLVEEVLRTAAGELPPARGNIVYAQVPSS</sequence>
<dbReference type="GO" id="GO:0008168">
    <property type="term" value="F:methyltransferase activity"/>
    <property type="evidence" value="ECO:0007669"/>
    <property type="project" value="UniProtKB-KW"/>
</dbReference>
<proteinExistence type="predicted"/>
<organism evidence="2 3">
    <name type="scientific">Streptomyces scabichelini</name>
    <dbReference type="NCBI Taxonomy" id="2711217"/>
    <lineage>
        <taxon>Bacteria</taxon>
        <taxon>Bacillati</taxon>
        <taxon>Actinomycetota</taxon>
        <taxon>Actinomycetes</taxon>
        <taxon>Kitasatosporales</taxon>
        <taxon>Streptomycetaceae</taxon>
        <taxon>Streptomyces</taxon>
    </lineage>
</organism>
<dbReference type="EMBL" id="JAAKZY010000105">
    <property type="protein sequence ID" value="NGO11474.1"/>
    <property type="molecule type" value="Genomic_DNA"/>
</dbReference>
<accession>A0A6G4VCF5</accession>
<feature type="domain" description="Methyltransferase" evidence="1">
    <location>
        <begin position="44"/>
        <end position="136"/>
    </location>
</feature>
<keyword evidence="2" id="KW-0808">Transferase</keyword>
<dbReference type="InterPro" id="IPR041698">
    <property type="entry name" value="Methyltransf_25"/>
</dbReference>
<dbReference type="CDD" id="cd02440">
    <property type="entry name" value="AdoMet_MTases"/>
    <property type="match status" value="1"/>
</dbReference>
<name>A0A6G4VCF5_9ACTN</name>
<evidence type="ECO:0000313" key="3">
    <source>
        <dbReference type="Proteomes" id="UP000472335"/>
    </source>
</evidence>
<reference evidence="2 3" key="1">
    <citation type="submission" date="2020-02" db="EMBL/GenBank/DDBJ databases">
        <title>Whole-genome analyses of novel actinobacteria.</title>
        <authorList>
            <person name="Sahin N."/>
            <person name="Gencbay T."/>
        </authorList>
    </citation>
    <scope>NUCLEOTIDE SEQUENCE [LARGE SCALE GENOMIC DNA]</scope>
    <source>
        <strain evidence="2 3">HC44</strain>
    </source>
</reference>
<dbReference type="GO" id="GO:0032259">
    <property type="term" value="P:methylation"/>
    <property type="evidence" value="ECO:0007669"/>
    <property type="project" value="UniProtKB-KW"/>
</dbReference>
<dbReference type="SUPFAM" id="SSF53335">
    <property type="entry name" value="S-adenosyl-L-methionine-dependent methyltransferases"/>
    <property type="match status" value="1"/>
</dbReference>
<dbReference type="AlphaFoldDB" id="A0A6G4VCF5"/>
<gene>
    <name evidence="2" type="ORF">G5C60_28695</name>
</gene>
<dbReference type="InterPro" id="IPR029063">
    <property type="entry name" value="SAM-dependent_MTases_sf"/>
</dbReference>
<keyword evidence="2" id="KW-0489">Methyltransferase</keyword>
<comment type="caution">
    <text evidence="2">The sequence shown here is derived from an EMBL/GenBank/DDBJ whole genome shotgun (WGS) entry which is preliminary data.</text>
</comment>
<keyword evidence="3" id="KW-1185">Reference proteome</keyword>
<evidence type="ECO:0000259" key="1">
    <source>
        <dbReference type="Pfam" id="PF13649"/>
    </source>
</evidence>
<dbReference type="Gene3D" id="3.40.50.150">
    <property type="entry name" value="Vaccinia Virus protein VP39"/>
    <property type="match status" value="1"/>
</dbReference>